<dbReference type="RefSeq" id="WP_129434762.1">
    <property type="nucleotide sequence ID" value="NZ_SBKO01000001.1"/>
</dbReference>
<feature type="domain" description="Thioredoxin-like fold" evidence="1">
    <location>
        <begin position="37"/>
        <end position="149"/>
    </location>
</feature>
<keyword evidence="3" id="KW-1185">Reference proteome</keyword>
<protein>
    <submittedName>
        <fullName evidence="2">Thioredoxin family protein</fullName>
    </submittedName>
</protein>
<dbReference type="InterPro" id="IPR012336">
    <property type="entry name" value="Thioredoxin-like_fold"/>
</dbReference>
<dbReference type="Gene3D" id="3.40.30.10">
    <property type="entry name" value="Glutaredoxin"/>
    <property type="match status" value="1"/>
</dbReference>
<name>A0A4Q1K6J7_9FLAO</name>
<evidence type="ECO:0000313" key="3">
    <source>
        <dbReference type="Proteomes" id="UP000290283"/>
    </source>
</evidence>
<dbReference type="SUPFAM" id="SSF52833">
    <property type="entry name" value="Thioredoxin-like"/>
    <property type="match status" value="1"/>
</dbReference>
<dbReference type="Proteomes" id="UP000290283">
    <property type="component" value="Unassembled WGS sequence"/>
</dbReference>
<dbReference type="AlphaFoldDB" id="A0A4Q1K6J7"/>
<dbReference type="InterPro" id="IPR036249">
    <property type="entry name" value="Thioredoxin-like_sf"/>
</dbReference>
<dbReference type="Pfam" id="PF13098">
    <property type="entry name" value="Thioredoxin_2"/>
    <property type="match status" value="1"/>
</dbReference>
<reference evidence="3" key="1">
    <citation type="submission" date="2019-01" db="EMBL/GenBank/DDBJ databases">
        <title>Cytophagaceae bacterium strain CAR-16.</title>
        <authorList>
            <person name="Chen W.-M."/>
        </authorList>
    </citation>
    <scope>NUCLEOTIDE SEQUENCE [LARGE SCALE GENOMIC DNA]</scope>
    <source>
        <strain evidence="3">LLJ-11</strain>
    </source>
</reference>
<evidence type="ECO:0000313" key="2">
    <source>
        <dbReference type="EMBL" id="RXR21160.1"/>
    </source>
</evidence>
<comment type="caution">
    <text evidence="2">The sequence shown here is derived from an EMBL/GenBank/DDBJ whole genome shotgun (WGS) entry which is preliminary data.</text>
</comment>
<dbReference type="OrthoDB" id="9811036at2"/>
<sequence length="153" mass="17758">MKKISIIWLFLLFTFPFFGQLKSYSFSEVEKLNKITPKPTLVFVHTSWCNYCKIMENSTFKNQEVIQQLNENFYFVSLDAEVPSDITFLNHTFKFRPTGPKTGVHELATELATINNKVMYPTIAILDASFAILFQKQSYLNAEELLSILQKIK</sequence>
<dbReference type="EMBL" id="SBKO01000001">
    <property type="protein sequence ID" value="RXR21160.1"/>
    <property type="molecule type" value="Genomic_DNA"/>
</dbReference>
<accession>A0A4Q1K6J7</accession>
<proteinExistence type="predicted"/>
<evidence type="ECO:0000259" key="1">
    <source>
        <dbReference type="Pfam" id="PF13098"/>
    </source>
</evidence>
<organism evidence="2 3">
    <name type="scientific">Flavobacterium amnicola</name>
    <dbReference type="NCBI Taxonomy" id="2506422"/>
    <lineage>
        <taxon>Bacteria</taxon>
        <taxon>Pseudomonadati</taxon>
        <taxon>Bacteroidota</taxon>
        <taxon>Flavobacteriia</taxon>
        <taxon>Flavobacteriales</taxon>
        <taxon>Flavobacteriaceae</taxon>
        <taxon>Flavobacterium</taxon>
    </lineage>
</organism>
<gene>
    <name evidence="2" type="ORF">EQG63_04270</name>
</gene>